<name>A0A1M2UYK7_MARNT</name>
<comment type="caution">
    <text evidence="1">The sequence shown here is derived from an EMBL/GenBank/DDBJ whole genome shotgun (WGS) entry which is preliminary data.</text>
</comment>
<dbReference type="EMBL" id="MPKY01000001">
    <property type="protein sequence ID" value="OJT00412.1"/>
    <property type="molecule type" value="Genomic_DNA"/>
</dbReference>
<reference evidence="1" key="1">
    <citation type="submission" date="2016-11" db="EMBL/GenBank/DDBJ databases">
        <title>Draft Genome Sequence of Marinobacter hydrocarbonoclasticus strain STW2, a polyaromatic aromatic hydrocarbon degrading and denitrifying bacterium from rhizosphere of Seagrass Enhalus acodoides.</title>
        <authorList>
            <person name="Ling J."/>
            <person name="Dong J."/>
        </authorList>
    </citation>
    <scope>NUCLEOTIDE SEQUENCE [LARGE SCALE GENOMIC DNA]</scope>
    <source>
        <strain evidence="1">STW2</strain>
    </source>
</reference>
<dbReference type="Proteomes" id="UP000183986">
    <property type="component" value="Unassembled WGS sequence"/>
</dbReference>
<gene>
    <name evidence="1" type="ORF">BEE62_10195</name>
</gene>
<organism evidence="1 2">
    <name type="scientific">Marinobacter nauticus</name>
    <name type="common">Marinobacter hydrocarbonoclasticus</name>
    <name type="synonym">Marinobacter aquaeolei</name>
    <dbReference type="NCBI Taxonomy" id="2743"/>
    <lineage>
        <taxon>Bacteria</taxon>
        <taxon>Pseudomonadati</taxon>
        <taxon>Pseudomonadota</taxon>
        <taxon>Gammaproteobacteria</taxon>
        <taxon>Pseudomonadales</taxon>
        <taxon>Marinobacteraceae</taxon>
        <taxon>Marinobacter</taxon>
    </lineage>
</organism>
<dbReference type="AlphaFoldDB" id="A0A1M2UYK7"/>
<evidence type="ECO:0000313" key="2">
    <source>
        <dbReference type="Proteomes" id="UP000183986"/>
    </source>
</evidence>
<accession>A0A1M2UYK7</accession>
<keyword evidence="2" id="KW-1185">Reference proteome</keyword>
<protein>
    <submittedName>
        <fullName evidence="1">Uncharacterized protein</fullName>
    </submittedName>
</protein>
<proteinExistence type="predicted"/>
<evidence type="ECO:0000313" key="1">
    <source>
        <dbReference type="EMBL" id="OJT00412.1"/>
    </source>
</evidence>
<sequence length="61" mass="6602">MVVVSLWAGEVRGEMIPDTAAGVVNTPFGMEAKRQEKGYNSAPSETVINHFEKQQGMHAGI</sequence>